<feature type="transmembrane region" description="Helical" evidence="6">
    <location>
        <begin position="201"/>
        <end position="221"/>
    </location>
</feature>
<dbReference type="CDD" id="cd07042">
    <property type="entry name" value="STAS_SulP_like_sulfate_transporter"/>
    <property type="match status" value="1"/>
</dbReference>
<feature type="transmembrane region" description="Helical" evidence="6">
    <location>
        <begin position="36"/>
        <end position="55"/>
    </location>
</feature>
<dbReference type="GO" id="GO:0016020">
    <property type="term" value="C:membrane"/>
    <property type="evidence" value="ECO:0007669"/>
    <property type="project" value="UniProtKB-SubCell"/>
</dbReference>
<dbReference type="Pfam" id="PF00916">
    <property type="entry name" value="Sulfate_transp"/>
    <property type="match status" value="1"/>
</dbReference>
<proteinExistence type="predicted"/>
<feature type="compositionally biased region" description="Polar residues" evidence="5">
    <location>
        <begin position="563"/>
        <end position="573"/>
    </location>
</feature>
<reference evidence="8 9" key="1">
    <citation type="journal article" date="2015" name="Genome Biol. Evol.">
        <title>Comparative Genomics of a Bacterivorous Green Alga Reveals Evolutionary Causalities and Consequences of Phago-Mixotrophic Mode of Nutrition.</title>
        <authorList>
            <person name="Burns J.A."/>
            <person name="Paasch A."/>
            <person name="Narechania A."/>
            <person name="Kim E."/>
        </authorList>
    </citation>
    <scope>NUCLEOTIDE SEQUENCE [LARGE SCALE GENOMIC DNA]</scope>
    <source>
        <strain evidence="8 9">PLY_AMNH</strain>
    </source>
</reference>
<dbReference type="Proteomes" id="UP001190700">
    <property type="component" value="Unassembled WGS sequence"/>
</dbReference>
<feature type="domain" description="STAS" evidence="7">
    <location>
        <begin position="360"/>
        <end position="445"/>
    </location>
</feature>
<evidence type="ECO:0000256" key="4">
    <source>
        <dbReference type="ARBA" id="ARBA00023136"/>
    </source>
</evidence>
<name>A0AAE0FXI2_9CHLO</name>
<feature type="transmembrane region" description="Helical" evidence="6">
    <location>
        <begin position="75"/>
        <end position="94"/>
    </location>
</feature>
<dbReference type="EMBL" id="LGRX02012181">
    <property type="protein sequence ID" value="KAK3267817.1"/>
    <property type="molecule type" value="Genomic_DNA"/>
</dbReference>
<dbReference type="InterPro" id="IPR002645">
    <property type="entry name" value="STAS_dom"/>
</dbReference>
<evidence type="ECO:0000256" key="1">
    <source>
        <dbReference type="ARBA" id="ARBA00004141"/>
    </source>
</evidence>
<keyword evidence="4 6" id="KW-0472">Membrane</keyword>
<evidence type="ECO:0000256" key="5">
    <source>
        <dbReference type="SAM" id="MobiDB-lite"/>
    </source>
</evidence>
<evidence type="ECO:0000256" key="2">
    <source>
        <dbReference type="ARBA" id="ARBA00022692"/>
    </source>
</evidence>
<feature type="transmembrane region" description="Helical" evidence="6">
    <location>
        <begin position="258"/>
        <end position="281"/>
    </location>
</feature>
<feature type="region of interest" description="Disordered" evidence="5">
    <location>
        <begin position="554"/>
        <end position="573"/>
    </location>
</feature>
<dbReference type="InterPro" id="IPR011547">
    <property type="entry name" value="SLC26A/SulP_dom"/>
</dbReference>
<sequence>VEAMLAVTTVICGSLFLVLGRLQLGNIIRFLPSPVIGGFLAGSGWVLGCGAFQVLTGVKLDPATLLDVLQDPVRSAALGPGVVFGAAMTALSRWNKQWYTIPTTLLGGTAIYFAALSTQGVSPQGAMDLGLLLGPFPEGGRFSPMLLETAKLDQVLWRAVWDQLPRMITVAGLGTIAILLNNTALEVQLENDIDVNQELQAAGLSNILAGLGGGLIGYHSLGSTTLGYRMGAGTRFTGFVISACYVLALWAGPGSLEFLPKALVGGLLVFLSLSFLSEWLVEGFFNMSRSDYGVVLTILATVAGLGYMPGVVVGILAAIVVFVSDYSKVPVVRQTFECGKLCSTVQRSAGERAELLARGPSTKAIVLQGFLFFGTAYGLLDLVKGNLADAGAKSQQKYLLMDFRYVVGIDGSALSIFKKISAMARANNIMLILTDIGKPELEPVLTELRGESSRNVGEDEDYCVREFEDLDRGLQWMEDTILSRYSNRAGLDNAESLSFKSIMSSVCKSEDDEAQFRKAWRYVQFQAGDVVCRKGDFADRIYFVETAELSASISAPLDEEDTSSGSNDKQPSNTQLNLPIMNNFLGAVGFYSNFGTVRFADVVVMKTGSGYVLTKEAVDLMAEANPDLAIRTHMVLAGHLSETIIARNKLLTQYYQT</sequence>
<keyword evidence="9" id="KW-1185">Reference proteome</keyword>
<dbReference type="Gene3D" id="3.30.750.24">
    <property type="entry name" value="STAS domain"/>
    <property type="match status" value="1"/>
</dbReference>
<dbReference type="InterPro" id="IPR036513">
    <property type="entry name" value="STAS_dom_sf"/>
</dbReference>
<dbReference type="PANTHER" id="PTHR43310">
    <property type="entry name" value="SULFATE TRANSPORTER YBAR-RELATED"/>
    <property type="match status" value="1"/>
</dbReference>
<comment type="caution">
    <text evidence="8">The sequence shown here is derived from an EMBL/GenBank/DDBJ whole genome shotgun (WGS) entry which is preliminary data.</text>
</comment>
<gene>
    <name evidence="8" type="ORF">CYMTET_23647</name>
</gene>
<keyword evidence="2 6" id="KW-0812">Transmembrane</keyword>
<feature type="transmembrane region" description="Helical" evidence="6">
    <location>
        <begin position="6"/>
        <end position="24"/>
    </location>
</feature>
<organism evidence="8 9">
    <name type="scientific">Cymbomonas tetramitiformis</name>
    <dbReference type="NCBI Taxonomy" id="36881"/>
    <lineage>
        <taxon>Eukaryota</taxon>
        <taxon>Viridiplantae</taxon>
        <taxon>Chlorophyta</taxon>
        <taxon>Pyramimonadophyceae</taxon>
        <taxon>Pyramimonadales</taxon>
        <taxon>Pyramimonadaceae</taxon>
        <taxon>Cymbomonas</taxon>
    </lineage>
</organism>
<evidence type="ECO:0000313" key="8">
    <source>
        <dbReference type="EMBL" id="KAK3267817.1"/>
    </source>
</evidence>
<dbReference type="AlphaFoldDB" id="A0AAE0FXI2"/>
<protein>
    <recommendedName>
        <fullName evidence="7">STAS domain-containing protein</fullName>
    </recommendedName>
</protein>
<dbReference type="SUPFAM" id="SSF51206">
    <property type="entry name" value="cAMP-binding domain-like"/>
    <property type="match status" value="1"/>
</dbReference>
<dbReference type="InterPro" id="IPR014710">
    <property type="entry name" value="RmlC-like_jellyroll"/>
</dbReference>
<dbReference type="InterPro" id="IPR018490">
    <property type="entry name" value="cNMP-bd_dom_sf"/>
</dbReference>
<feature type="transmembrane region" description="Helical" evidence="6">
    <location>
        <begin position="293"/>
        <end position="323"/>
    </location>
</feature>
<dbReference type="PANTHER" id="PTHR43310:SF1">
    <property type="entry name" value="SULFATE TRANSPORTER YBAR-RELATED"/>
    <property type="match status" value="1"/>
</dbReference>
<dbReference type="SUPFAM" id="SSF52091">
    <property type="entry name" value="SpoIIaa-like"/>
    <property type="match status" value="1"/>
</dbReference>
<feature type="non-terminal residue" evidence="8">
    <location>
        <position position="1"/>
    </location>
</feature>
<evidence type="ECO:0000313" key="9">
    <source>
        <dbReference type="Proteomes" id="UP001190700"/>
    </source>
</evidence>
<keyword evidence="3 6" id="KW-1133">Transmembrane helix</keyword>
<comment type="subcellular location">
    <subcellularLocation>
        <location evidence="1">Membrane</location>
        <topology evidence="1">Multi-pass membrane protein</topology>
    </subcellularLocation>
</comment>
<evidence type="ECO:0000259" key="7">
    <source>
        <dbReference type="PROSITE" id="PS50801"/>
    </source>
</evidence>
<dbReference type="PROSITE" id="PS50801">
    <property type="entry name" value="STAS"/>
    <property type="match status" value="1"/>
</dbReference>
<evidence type="ECO:0000256" key="3">
    <source>
        <dbReference type="ARBA" id="ARBA00022989"/>
    </source>
</evidence>
<accession>A0AAE0FXI2</accession>
<dbReference type="InterPro" id="IPR052706">
    <property type="entry name" value="Membrane-Transporter-like"/>
</dbReference>
<feature type="transmembrane region" description="Helical" evidence="6">
    <location>
        <begin position="233"/>
        <end position="252"/>
    </location>
</feature>
<evidence type="ECO:0000256" key="6">
    <source>
        <dbReference type="SAM" id="Phobius"/>
    </source>
</evidence>
<dbReference type="Gene3D" id="2.60.120.10">
    <property type="entry name" value="Jelly Rolls"/>
    <property type="match status" value="1"/>
</dbReference>